<organism evidence="1 2">
    <name type="scientific">Candidatus Gottesmanbacteria bacterium GW2011_GWA1_43_11</name>
    <dbReference type="NCBI Taxonomy" id="1618436"/>
    <lineage>
        <taxon>Bacteria</taxon>
        <taxon>Candidatus Gottesmaniibacteriota</taxon>
    </lineage>
</organism>
<evidence type="ECO:0000313" key="1">
    <source>
        <dbReference type="EMBL" id="KKS83531.1"/>
    </source>
</evidence>
<proteinExistence type="predicted"/>
<dbReference type="EMBL" id="LCFB01000037">
    <property type="protein sequence ID" value="KKS83531.1"/>
    <property type="molecule type" value="Genomic_DNA"/>
</dbReference>
<dbReference type="STRING" id="1618436.UV59_C0037G0020"/>
<reference evidence="1 2" key="1">
    <citation type="journal article" date="2015" name="Nature">
        <title>rRNA introns, odd ribosomes, and small enigmatic genomes across a large radiation of phyla.</title>
        <authorList>
            <person name="Brown C.T."/>
            <person name="Hug L.A."/>
            <person name="Thomas B.C."/>
            <person name="Sharon I."/>
            <person name="Castelle C.J."/>
            <person name="Singh A."/>
            <person name="Wilkins M.J."/>
            <person name="Williams K.H."/>
            <person name="Banfield J.F."/>
        </authorList>
    </citation>
    <scope>NUCLEOTIDE SEQUENCE [LARGE SCALE GENOMIC DNA]</scope>
</reference>
<comment type="caution">
    <text evidence="1">The sequence shown here is derived from an EMBL/GenBank/DDBJ whole genome shotgun (WGS) entry which is preliminary data.</text>
</comment>
<sequence length="567" mass="58932">MESECAAKGTTCNATLTGGVCNASPEPVQATGASCYYGDSSCANIGRYSASGCSSSCPVGTGLASCCSDLIPKAPIKVGDSCSQPHGQPVNGTIYCCNGTAQGGQCAGSVAHYLGQSNALPLHTWCEWGFIASCSRCPNGETYSLNNKDYCGKAPPETTTTPVIQPAVTYTNPLESVVSTIIANDPAYYQEQLTQSFQAGQITAQCQGDVVCNYLVTNALANLEADPYLLGQSNLNRFGAAVGLGGPAGAAIGAAGIGIYATGGQILQYGPQIAAAGTTVATFGQQLYQTAQNVYTQLGQSVAVKISTSLQGQRLIAQLETCLANAVCRLTLDLSGLDVAAYPLANAGLRNPYLISGPLQNTPNNPKVVLIDTQVAQEFQNTGQVRLRGVLFTNPGFTPEETLMSQRLAGALTGESGITPVIVNDLESAVATLLRLPPSQRELYIDAHGVVTPTGMYLQMGGRNYTAGALADVLVEAGLPSNCAIGLHVCQAGTQFTPGVPSFGQILSSDLTNAGIRNVSIYAAQGDVIIESVIQSGRTTTEIYVVDMFNDKIQNGFRQIINGTIIN</sequence>
<dbReference type="AlphaFoldDB" id="A0A0G1EKG2"/>
<accession>A0A0G1EKG2</accession>
<dbReference type="Proteomes" id="UP000034543">
    <property type="component" value="Unassembled WGS sequence"/>
</dbReference>
<gene>
    <name evidence="1" type="ORF">UV59_C0037G0020</name>
</gene>
<protein>
    <submittedName>
        <fullName evidence="1">Uncharacterized protein</fullName>
    </submittedName>
</protein>
<name>A0A0G1EKG2_9BACT</name>
<evidence type="ECO:0000313" key="2">
    <source>
        <dbReference type="Proteomes" id="UP000034543"/>
    </source>
</evidence>